<dbReference type="PROSITE" id="PS50089">
    <property type="entry name" value="ZF_RING_2"/>
    <property type="match status" value="1"/>
</dbReference>
<feature type="compositionally biased region" description="Pro residues" evidence="5">
    <location>
        <begin position="186"/>
        <end position="204"/>
    </location>
</feature>
<comment type="caution">
    <text evidence="8">The sequence shown here is derived from an EMBL/GenBank/DDBJ whole genome shotgun (WGS) entry which is preliminary data.</text>
</comment>
<feature type="compositionally biased region" description="Polar residues" evidence="5">
    <location>
        <begin position="96"/>
        <end position="107"/>
    </location>
</feature>
<dbReference type="PANTHER" id="PTHR23327">
    <property type="entry name" value="RING FINGER PROTEIN 127"/>
    <property type="match status" value="1"/>
</dbReference>
<dbReference type="Gene3D" id="2.30.130.40">
    <property type="entry name" value="LON domain-like"/>
    <property type="match status" value="1"/>
</dbReference>
<feature type="compositionally biased region" description="Basic and acidic residues" evidence="5">
    <location>
        <begin position="148"/>
        <end position="183"/>
    </location>
</feature>
<organism evidence="8 9">
    <name type="scientific">Zasmidium cellare</name>
    <name type="common">Wine cellar mold</name>
    <name type="synonym">Racodium cellare</name>
    <dbReference type="NCBI Taxonomy" id="395010"/>
    <lineage>
        <taxon>Eukaryota</taxon>
        <taxon>Fungi</taxon>
        <taxon>Dikarya</taxon>
        <taxon>Ascomycota</taxon>
        <taxon>Pezizomycotina</taxon>
        <taxon>Dothideomycetes</taxon>
        <taxon>Dothideomycetidae</taxon>
        <taxon>Mycosphaerellales</taxon>
        <taxon>Mycosphaerellaceae</taxon>
        <taxon>Zasmidium</taxon>
    </lineage>
</organism>
<feature type="compositionally biased region" description="Polar residues" evidence="5">
    <location>
        <begin position="75"/>
        <end position="84"/>
    </location>
</feature>
<feature type="compositionally biased region" description="Basic and acidic residues" evidence="5">
    <location>
        <begin position="243"/>
        <end position="253"/>
    </location>
</feature>
<reference evidence="8 9" key="1">
    <citation type="journal article" date="2023" name="G3 (Bethesda)">
        <title>A chromosome-level genome assembly of Zasmidium syzygii isolated from banana leaves.</title>
        <authorList>
            <person name="van Westerhoven A.C."/>
            <person name="Mehrabi R."/>
            <person name="Talebi R."/>
            <person name="Steentjes M.B.F."/>
            <person name="Corcolon B."/>
            <person name="Chong P.A."/>
            <person name="Kema G.H.J."/>
            <person name="Seidl M.F."/>
        </authorList>
    </citation>
    <scope>NUCLEOTIDE SEQUENCE [LARGE SCALE GENOMIC DNA]</scope>
    <source>
        <strain evidence="8 9">P124</strain>
    </source>
</reference>
<dbReference type="EMBL" id="JAXOVC010000011">
    <property type="protein sequence ID" value="KAK4495561.1"/>
    <property type="molecule type" value="Genomic_DNA"/>
</dbReference>
<feature type="compositionally biased region" description="Polar residues" evidence="5">
    <location>
        <begin position="502"/>
        <end position="516"/>
    </location>
</feature>
<keyword evidence="3" id="KW-0862">Zinc</keyword>
<feature type="compositionally biased region" description="Basic and acidic residues" evidence="5">
    <location>
        <begin position="480"/>
        <end position="490"/>
    </location>
</feature>
<dbReference type="InterPro" id="IPR046336">
    <property type="entry name" value="Lon_prtase_N_sf"/>
</dbReference>
<dbReference type="InterPro" id="IPR001841">
    <property type="entry name" value="Znf_RING"/>
</dbReference>
<dbReference type="SUPFAM" id="SSF57850">
    <property type="entry name" value="RING/U-box"/>
    <property type="match status" value="1"/>
</dbReference>
<evidence type="ECO:0000256" key="3">
    <source>
        <dbReference type="ARBA" id="ARBA00022833"/>
    </source>
</evidence>
<sequence length="1054" mass="114386">MAAVNSSPSGFSYAQAAAKASAPATNSQTPSSKVTSGTATPATGTFSELAPNSNWADDVEANEGDKPTESRKSAQKQAESSQAKDSAVERTKSESRVQNGSSGVSSPDLTASSSTTNTDDASSAPSGTSSSETTWDTKSQNSEPAWIAERKERQSGPEEPRGKRGKKEGKESKEGKEAKEAKEAPIPQPPPKPVVLHDAPPPAVNPWAKRMEDAKSKPAAPISTQSLSRPAPQAPHVQATLKENQRPRADSRKKANSVTSVAREAEAPATGDVKKAGGVQGKRANQVRPKSRQGSSKPATEDARTDSTTAPGRPAQREHQSLPNLNTAPPPVKDEVSWPTPETAQESQRKEAAATEKGTGKDTDENGDAEQNSGAKSRPKTTWKPVPVTPTIVWETEEMNRPRGQGERGGRGGARGRGGFRGAPNGTKGGDRAAARGNGSPEDADAAAGAGQRGRSNTVDREAMPPPPKPVRPSSASGSRDGRKTREHSFAGRQRFGKGSTDAVSGSDNAATTISFSDARRAKSPTKMDDGQDVKIPEPIPRQSPSESQRESSREDESSREGSASKATHGEGKKERSFEGHNGKEWNGAPRGGKRGGGTRYREHISYPDLPGRRQGFQCPFEDCGAEHPASDCNIDVTLAKIMESITEVVAKHRSVLESMPELLEEQVMWDEVMSSQPSSEKPQVHQSVGGRLIATYTLAAQGVLNHSTDVTFADAAEQEKAIDIAVLQEVLETTQREVDCQVCYNLMLDPVTTFCGHTLCRKCLARVLDHSLHCPVCRRGLAIPPSLLRQPSNKTLVNLLNGLCPDVVAARAEAVEQEERGSEGNANVSLFVCTLGFPNQPTFLRIFEPRYRLMLRRCLEGSRQFGMLMYNRYGEPQGDLGHVHFYQYGTMLQIVHAQMLADGTSLIETRGLYRFRVKSHAVLDGYSVGDVERIDDVNLAEEERIEAEETSLPPPTEEGDITGQINRMSTQELLALGQEFIVRMRGRSANWLQQRVLDIHGQPSEDAALFPYWFASVLPISEEEKYKLLGTRTVRERLKITATWIRRIETQRW</sequence>
<evidence type="ECO:0000256" key="1">
    <source>
        <dbReference type="ARBA" id="ARBA00022723"/>
    </source>
</evidence>
<dbReference type="InterPro" id="IPR003111">
    <property type="entry name" value="Lon_prtase_N"/>
</dbReference>
<evidence type="ECO:0000256" key="4">
    <source>
        <dbReference type="PROSITE-ProRule" id="PRU00175"/>
    </source>
</evidence>
<keyword evidence="2 4" id="KW-0863">Zinc-finger</keyword>
<feature type="compositionally biased region" description="Basic and acidic residues" evidence="5">
    <location>
        <begin position="63"/>
        <end position="72"/>
    </location>
</feature>
<dbReference type="Gene3D" id="1.20.58.1480">
    <property type="match status" value="1"/>
</dbReference>
<proteinExistence type="predicted"/>
<keyword evidence="9" id="KW-1185">Reference proteome</keyword>
<evidence type="ECO:0000313" key="9">
    <source>
        <dbReference type="Proteomes" id="UP001305779"/>
    </source>
</evidence>
<gene>
    <name evidence="8" type="ORF">PRZ48_012829</name>
</gene>
<feature type="compositionally biased region" description="Polar residues" evidence="5">
    <location>
        <begin position="1"/>
        <end position="12"/>
    </location>
</feature>
<name>A0ABR0E2W0_ZASCE</name>
<feature type="compositionally biased region" description="Low complexity" evidence="5">
    <location>
        <begin position="108"/>
        <end position="134"/>
    </location>
</feature>
<dbReference type="InterPro" id="IPR013083">
    <property type="entry name" value="Znf_RING/FYVE/PHD"/>
</dbReference>
<feature type="compositionally biased region" description="Low complexity" evidence="5">
    <location>
        <begin position="14"/>
        <end position="24"/>
    </location>
</feature>
<feature type="compositionally biased region" description="Basic and acidic residues" evidence="5">
    <location>
        <begin position="398"/>
        <end position="410"/>
    </location>
</feature>
<dbReference type="Gene3D" id="3.30.40.10">
    <property type="entry name" value="Zinc/RING finger domain, C3HC4 (zinc finger)"/>
    <property type="match status" value="1"/>
</dbReference>
<dbReference type="InterPro" id="IPR015947">
    <property type="entry name" value="PUA-like_sf"/>
</dbReference>
<feature type="region of interest" description="Disordered" evidence="5">
    <location>
        <begin position="1"/>
        <end position="614"/>
    </location>
</feature>
<dbReference type="PROSITE" id="PS51787">
    <property type="entry name" value="LON_N"/>
    <property type="match status" value="1"/>
</dbReference>
<evidence type="ECO:0000259" key="7">
    <source>
        <dbReference type="PROSITE" id="PS51787"/>
    </source>
</evidence>
<feature type="compositionally biased region" description="Basic and acidic residues" evidence="5">
    <location>
        <begin position="568"/>
        <end position="584"/>
    </location>
</feature>
<keyword evidence="1" id="KW-0479">Metal-binding</keyword>
<protein>
    <submittedName>
        <fullName evidence="8">Uncharacterized protein</fullName>
    </submittedName>
</protein>
<evidence type="ECO:0000256" key="2">
    <source>
        <dbReference type="ARBA" id="ARBA00022771"/>
    </source>
</evidence>
<feature type="compositionally biased region" description="Basic and acidic residues" evidence="5">
    <location>
        <begin position="548"/>
        <end position="560"/>
    </location>
</feature>
<accession>A0ABR0E2W0</accession>
<dbReference type="CDD" id="cd16514">
    <property type="entry name" value="RING-HC_LONFs_rpt2"/>
    <property type="match status" value="1"/>
</dbReference>
<dbReference type="PROSITE" id="PS00518">
    <property type="entry name" value="ZF_RING_1"/>
    <property type="match status" value="1"/>
</dbReference>
<dbReference type="Pfam" id="PF13923">
    <property type="entry name" value="zf-C3HC4_2"/>
    <property type="match status" value="1"/>
</dbReference>
<evidence type="ECO:0000259" key="6">
    <source>
        <dbReference type="PROSITE" id="PS50089"/>
    </source>
</evidence>
<dbReference type="PANTHER" id="PTHR23327:SF42">
    <property type="entry name" value="LON PEPTIDASE N-TERMINAL DOMAIN AND RING FINGER PROTEIN C14F5.10C"/>
    <property type="match status" value="1"/>
</dbReference>
<dbReference type="SUPFAM" id="SSF88697">
    <property type="entry name" value="PUA domain-like"/>
    <property type="match status" value="1"/>
</dbReference>
<feature type="compositionally biased region" description="Polar residues" evidence="5">
    <location>
        <begin position="25"/>
        <end position="55"/>
    </location>
</feature>
<dbReference type="InterPro" id="IPR017907">
    <property type="entry name" value="Znf_RING_CS"/>
</dbReference>
<dbReference type="SMART" id="SM00184">
    <property type="entry name" value="RING"/>
    <property type="match status" value="1"/>
</dbReference>
<dbReference type="Pfam" id="PF02190">
    <property type="entry name" value="LON_substr_bdg"/>
    <property type="match status" value="1"/>
</dbReference>
<feature type="domain" description="RING-type" evidence="6">
    <location>
        <begin position="741"/>
        <end position="779"/>
    </location>
</feature>
<feature type="compositionally biased region" description="Basic and acidic residues" evidence="5">
    <location>
        <begin position="86"/>
        <end position="95"/>
    </location>
</feature>
<feature type="domain" description="Lon N-terminal" evidence="7">
    <location>
        <begin position="826"/>
        <end position="1050"/>
    </location>
</feature>
<feature type="compositionally biased region" description="Low complexity" evidence="5">
    <location>
        <begin position="380"/>
        <end position="391"/>
    </location>
</feature>
<dbReference type="Proteomes" id="UP001305779">
    <property type="component" value="Unassembled WGS sequence"/>
</dbReference>
<dbReference type="SMART" id="SM00464">
    <property type="entry name" value="LON"/>
    <property type="match status" value="1"/>
</dbReference>
<feature type="compositionally biased region" description="Basic and acidic residues" evidence="5">
    <location>
        <begin position="347"/>
        <end position="364"/>
    </location>
</feature>
<feature type="compositionally biased region" description="Gly residues" evidence="5">
    <location>
        <begin position="411"/>
        <end position="421"/>
    </location>
</feature>
<evidence type="ECO:0000313" key="8">
    <source>
        <dbReference type="EMBL" id="KAK4495561.1"/>
    </source>
</evidence>
<feature type="compositionally biased region" description="Basic and acidic residues" evidence="5">
    <location>
        <begin position="518"/>
        <end position="536"/>
    </location>
</feature>
<evidence type="ECO:0000256" key="5">
    <source>
        <dbReference type="SAM" id="MobiDB-lite"/>
    </source>
</evidence>